<reference evidence="1 2" key="1">
    <citation type="submission" date="2024-06" db="EMBL/GenBank/DDBJ databases">
        <title>Aliikangiella maris sp. nov., sp. nov., a phycosphere bacterium isolated from seawater and ecosystem role in Phaeocystis globosa blooms.</title>
        <authorList>
            <person name="Li F."/>
        </authorList>
    </citation>
    <scope>NUCLEOTIDE SEQUENCE [LARGE SCALE GENOMIC DNA]</scope>
    <source>
        <strain evidence="1 2">GXAS 306</strain>
    </source>
</reference>
<dbReference type="Pfam" id="PF11153">
    <property type="entry name" value="DUF2931"/>
    <property type="match status" value="1"/>
</dbReference>
<name>A0ABV3MIV0_9GAMM</name>
<proteinExistence type="predicted"/>
<dbReference type="InterPro" id="IPR021326">
    <property type="entry name" value="DUF2931"/>
</dbReference>
<sequence length="393" mass="45278">MRVRQVIALGMTLLLKENQQPAYGIRCIGWLARHYRRWVGVILLILMGCGETPMKKTKFDWLASDSGPEGFPMQIIKGDFELVDGSSLYIPDRRVLRRGWGPGQSTHVVGADYKALPTHVSVRFYSYTEDAFYQGRFALPYDEILAYFQAGFYSVKGQRQETYNAITMGVAPGGEVAVWLEGVNKITQVFFGQADKVNLPWSALSKTDESGRLDYINNIIEETTNEAQRDYLKHYGVPLGLWSRYQRRYHWQPRFITPNRVPKLIDSIRYFNGEKDYLFYPLSTEIAEQTRAIPVMFSYTWLPPYGEPALHEVFLESNEIIPLFEQLHAQAPATANNPIWLNITIDEAPDERQVLLSLQHGETVLPLKQAKVHQYISNVSLDDKDYFYQDKEK</sequence>
<gene>
    <name evidence="1" type="ORF">ABVT42_02155</name>
</gene>
<comment type="caution">
    <text evidence="1">The sequence shown here is derived from an EMBL/GenBank/DDBJ whole genome shotgun (WGS) entry which is preliminary data.</text>
</comment>
<accession>A0ABV3MIV0</accession>
<dbReference type="EMBL" id="JBFDAH010000002">
    <property type="protein sequence ID" value="MEW4364255.1"/>
    <property type="molecule type" value="Genomic_DNA"/>
</dbReference>
<organism evidence="1 2">
    <name type="scientific">Aliikangiella maris</name>
    <dbReference type="NCBI Taxonomy" id="3162458"/>
    <lineage>
        <taxon>Bacteria</taxon>
        <taxon>Pseudomonadati</taxon>
        <taxon>Pseudomonadota</taxon>
        <taxon>Gammaproteobacteria</taxon>
        <taxon>Oceanospirillales</taxon>
        <taxon>Pleioneaceae</taxon>
        <taxon>Aliikangiella</taxon>
    </lineage>
</organism>
<dbReference type="Proteomes" id="UP001554427">
    <property type="component" value="Unassembled WGS sequence"/>
</dbReference>
<protein>
    <submittedName>
        <fullName evidence="1">DUF2931 family protein</fullName>
    </submittedName>
</protein>
<dbReference type="RefSeq" id="WP_367023392.1">
    <property type="nucleotide sequence ID" value="NZ_JBFDAH010000002.1"/>
</dbReference>
<keyword evidence="2" id="KW-1185">Reference proteome</keyword>
<evidence type="ECO:0000313" key="1">
    <source>
        <dbReference type="EMBL" id="MEW4364255.1"/>
    </source>
</evidence>
<evidence type="ECO:0000313" key="2">
    <source>
        <dbReference type="Proteomes" id="UP001554427"/>
    </source>
</evidence>